<name>A0A8J4T3D4_9TREM</name>
<sequence length="82" mass="9631">MSCYSLQQLRSRAPTVWSKGQFFNPTYLESDSHTHKFDVIVNSSKYSTLLLNEMLWRINLEMNGPKDHCFTSVERFVPIKKC</sequence>
<dbReference type="AlphaFoldDB" id="A0A8J4T3D4"/>
<dbReference type="Proteomes" id="UP000748531">
    <property type="component" value="Unassembled WGS sequence"/>
</dbReference>
<dbReference type="OrthoDB" id="10434150at2759"/>
<dbReference type="EMBL" id="LUCH01001289">
    <property type="protein sequence ID" value="KAF5403325.1"/>
    <property type="molecule type" value="Genomic_DNA"/>
</dbReference>
<keyword evidence="2" id="KW-1185">Reference proteome</keyword>
<protein>
    <submittedName>
        <fullName evidence="1">Uncharacterized protein</fullName>
    </submittedName>
</protein>
<evidence type="ECO:0000313" key="2">
    <source>
        <dbReference type="Proteomes" id="UP000748531"/>
    </source>
</evidence>
<reference evidence="1" key="1">
    <citation type="submission" date="2019-05" db="EMBL/GenBank/DDBJ databases">
        <title>Annotation for the trematode Paragonimus heterotremus.</title>
        <authorList>
            <person name="Choi Y.-J."/>
        </authorList>
    </citation>
    <scope>NUCLEOTIDE SEQUENCE</scope>
    <source>
        <strain evidence="1">LC</strain>
    </source>
</reference>
<gene>
    <name evidence="1" type="ORF">PHET_03269</name>
</gene>
<comment type="caution">
    <text evidence="1">The sequence shown here is derived from an EMBL/GenBank/DDBJ whole genome shotgun (WGS) entry which is preliminary data.</text>
</comment>
<evidence type="ECO:0000313" key="1">
    <source>
        <dbReference type="EMBL" id="KAF5403325.1"/>
    </source>
</evidence>
<proteinExistence type="predicted"/>
<organism evidence="1 2">
    <name type="scientific">Paragonimus heterotremus</name>
    <dbReference type="NCBI Taxonomy" id="100268"/>
    <lineage>
        <taxon>Eukaryota</taxon>
        <taxon>Metazoa</taxon>
        <taxon>Spiralia</taxon>
        <taxon>Lophotrochozoa</taxon>
        <taxon>Platyhelminthes</taxon>
        <taxon>Trematoda</taxon>
        <taxon>Digenea</taxon>
        <taxon>Plagiorchiida</taxon>
        <taxon>Troglotremata</taxon>
        <taxon>Troglotrematidae</taxon>
        <taxon>Paragonimus</taxon>
    </lineage>
</organism>
<accession>A0A8J4T3D4</accession>